<gene>
    <name evidence="4" type="ORF">EDL96_08265</name>
    <name evidence="3" type="ORF">EDL96_11145</name>
    <name evidence="2" type="ORF">EDL96_12260</name>
</gene>
<evidence type="ECO:0000313" key="2">
    <source>
        <dbReference type="EMBL" id="ROZ61885.1"/>
    </source>
</evidence>
<comment type="caution">
    <text evidence="2">The sequence shown here is derived from an EMBL/GenBank/DDBJ whole genome shotgun (WGS) entry which is preliminary data.</text>
</comment>
<feature type="domain" description="Integrase catalytic" evidence="1">
    <location>
        <begin position="5"/>
        <end position="30"/>
    </location>
</feature>
<evidence type="ECO:0000313" key="5">
    <source>
        <dbReference type="Proteomes" id="UP000270616"/>
    </source>
</evidence>
<keyword evidence="5" id="KW-1185">Reference proteome</keyword>
<proteinExistence type="predicted"/>
<dbReference type="EMBL" id="RKMF01000017">
    <property type="protein sequence ID" value="ROZ61885.1"/>
    <property type="molecule type" value="Genomic_DNA"/>
</dbReference>
<dbReference type="Proteomes" id="UP000270616">
    <property type="component" value="Unassembled WGS sequence"/>
</dbReference>
<accession>A0A3N3ZQS4</accession>
<feature type="non-terminal residue" evidence="2">
    <location>
        <position position="1"/>
    </location>
</feature>
<dbReference type="AlphaFoldDB" id="A0A3N3ZQS4"/>
<name>A0A3N3ZQS4_9MICC</name>
<dbReference type="GO" id="GO:0015074">
    <property type="term" value="P:DNA integration"/>
    <property type="evidence" value="ECO:0007669"/>
    <property type="project" value="InterPro"/>
</dbReference>
<dbReference type="Pfam" id="PF13683">
    <property type="entry name" value="rve_3"/>
    <property type="match status" value="1"/>
</dbReference>
<protein>
    <submittedName>
        <fullName evidence="2">IS481 family transposase</fullName>
    </submittedName>
</protein>
<evidence type="ECO:0000313" key="3">
    <source>
        <dbReference type="EMBL" id="ROZ62247.1"/>
    </source>
</evidence>
<dbReference type="RefSeq" id="WP_148079891.1">
    <property type="nucleotide sequence ID" value="NZ_RKMF01000010.1"/>
</dbReference>
<dbReference type="EMBL" id="RKMF01000014">
    <property type="protein sequence ID" value="ROZ62247.1"/>
    <property type="molecule type" value="Genomic_DNA"/>
</dbReference>
<dbReference type="EMBL" id="RKMF01000010">
    <property type="protein sequence ID" value="ROZ62886.1"/>
    <property type="molecule type" value="Genomic_DNA"/>
</dbReference>
<dbReference type="OrthoDB" id="52928at2"/>
<organism evidence="2 5">
    <name type="scientific">Kocuria soli</name>
    <dbReference type="NCBI Taxonomy" id="2485125"/>
    <lineage>
        <taxon>Bacteria</taxon>
        <taxon>Bacillati</taxon>
        <taxon>Actinomycetota</taxon>
        <taxon>Actinomycetes</taxon>
        <taxon>Micrococcales</taxon>
        <taxon>Micrococcaceae</taxon>
        <taxon>Kocuria</taxon>
    </lineage>
</organism>
<evidence type="ECO:0000313" key="4">
    <source>
        <dbReference type="EMBL" id="ROZ62886.1"/>
    </source>
</evidence>
<reference evidence="2 5" key="1">
    <citation type="submission" date="2018-10" db="EMBL/GenBank/DDBJ databases">
        <title>Kocuria sp. M5W7-7, whole genome shotgun sequence.</title>
        <authorList>
            <person name="Tuo L."/>
        </authorList>
    </citation>
    <scope>NUCLEOTIDE SEQUENCE [LARGE SCALE GENOMIC DNA]</scope>
    <source>
        <strain evidence="2 5">M5W7-7</strain>
    </source>
</reference>
<evidence type="ECO:0000259" key="1">
    <source>
        <dbReference type="Pfam" id="PF13683"/>
    </source>
</evidence>
<dbReference type="InterPro" id="IPR001584">
    <property type="entry name" value="Integrase_cat-core"/>
</dbReference>
<sequence length="34" mass="3919">SNQARKEALDPWLNIYNTQRRHSALDGLPPTSRL</sequence>